<reference evidence="10" key="1">
    <citation type="journal article" date="2019" name="Int. J. Syst. Evol. Microbiol.">
        <title>The Global Catalogue of Microorganisms (GCM) 10K type strain sequencing project: providing services to taxonomists for standard genome sequencing and annotation.</title>
        <authorList>
            <consortium name="The Broad Institute Genomics Platform"/>
            <consortium name="The Broad Institute Genome Sequencing Center for Infectious Disease"/>
            <person name="Wu L."/>
            <person name="Ma J."/>
        </authorList>
    </citation>
    <scope>NUCLEOTIDE SEQUENCE [LARGE SCALE GENOMIC DNA]</scope>
    <source>
        <strain evidence="10">CCUG 60742</strain>
    </source>
</reference>
<keyword evidence="4 6" id="KW-1133">Transmembrane helix</keyword>
<protein>
    <submittedName>
        <fullName evidence="9">ABC transporter permease</fullName>
    </submittedName>
</protein>
<feature type="transmembrane region" description="Helical" evidence="6">
    <location>
        <begin position="702"/>
        <end position="725"/>
    </location>
</feature>
<dbReference type="InterPro" id="IPR003838">
    <property type="entry name" value="ABC3_permease_C"/>
</dbReference>
<accession>A0ABW2ZG66</accession>
<dbReference type="Proteomes" id="UP001597073">
    <property type="component" value="Unassembled WGS sequence"/>
</dbReference>
<dbReference type="RefSeq" id="WP_377141623.1">
    <property type="nucleotide sequence ID" value="NZ_JBHTIA010000003.1"/>
</dbReference>
<evidence type="ECO:0000313" key="9">
    <source>
        <dbReference type="EMBL" id="MFD0765084.1"/>
    </source>
</evidence>
<gene>
    <name evidence="9" type="ORF">ACFQZI_09465</name>
</gene>
<keyword evidence="2" id="KW-1003">Cell membrane</keyword>
<keyword evidence="10" id="KW-1185">Reference proteome</keyword>
<evidence type="ECO:0000313" key="10">
    <source>
        <dbReference type="Proteomes" id="UP001597073"/>
    </source>
</evidence>
<feature type="domain" description="ABC3 transporter permease C-terminal" evidence="7">
    <location>
        <begin position="708"/>
        <end position="815"/>
    </location>
</feature>
<comment type="caution">
    <text evidence="9">The sequence shown here is derived from an EMBL/GenBank/DDBJ whole genome shotgun (WGS) entry which is preliminary data.</text>
</comment>
<feature type="transmembrane region" description="Helical" evidence="6">
    <location>
        <begin position="394"/>
        <end position="413"/>
    </location>
</feature>
<dbReference type="Pfam" id="PF02687">
    <property type="entry name" value="FtsX"/>
    <property type="match status" value="2"/>
</dbReference>
<feature type="transmembrane region" description="Helical" evidence="6">
    <location>
        <begin position="447"/>
        <end position="465"/>
    </location>
</feature>
<evidence type="ECO:0000256" key="2">
    <source>
        <dbReference type="ARBA" id="ARBA00022475"/>
    </source>
</evidence>
<evidence type="ECO:0000259" key="8">
    <source>
        <dbReference type="Pfam" id="PF12704"/>
    </source>
</evidence>
<organism evidence="9 10">
    <name type="scientific">Mucilaginibacter lutimaris</name>
    <dbReference type="NCBI Taxonomy" id="931629"/>
    <lineage>
        <taxon>Bacteria</taxon>
        <taxon>Pseudomonadati</taxon>
        <taxon>Bacteroidota</taxon>
        <taxon>Sphingobacteriia</taxon>
        <taxon>Sphingobacteriales</taxon>
        <taxon>Sphingobacteriaceae</taxon>
        <taxon>Mucilaginibacter</taxon>
    </lineage>
</organism>
<feature type="transmembrane region" description="Helical" evidence="6">
    <location>
        <begin position="746"/>
        <end position="773"/>
    </location>
</feature>
<dbReference type="PANTHER" id="PTHR30572:SF18">
    <property type="entry name" value="ABC-TYPE MACROLIDE FAMILY EXPORT SYSTEM PERMEASE COMPONENT 2"/>
    <property type="match status" value="1"/>
</dbReference>
<feature type="domain" description="MacB-like periplasmic core" evidence="8">
    <location>
        <begin position="20"/>
        <end position="254"/>
    </location>
</feature>
<feature type="domain" description="ABC3 transporter permease C-terminal" evidence="7">
    <location>
        <begin position="306"/>
        <end position="421"/>
    </location>
</feature>
<evidence type="ECO:0000256" key="3">
    <source>
        <dbReference type="ARBA" id="ARBA00022692"/>
    </source>
</evidence>
<evidence type="ECO:0000259" key="7">
    <source>
        <dbReference type="Pfam" id="PF02687"/>
    </source>
</evidence>
<evidence type="ECO:0000256" key="6">
    <source>
        <dbReference type="SAM" id="Phobius"/>
    </source>
</evidence>
<dbReference type="EMBL" id="JBHTIA010000003">
    <property type="protein sequence ID" value="MFD0765084.1"/>
    <property type="molecule type" value="Genomic_DNA"/>
</dbReference>
<dbReference type="InterPro" id="IPR025857">
    <property type="entry name" value="MacB_PCD"/>
</dbReference>
<dbReference type="Pfam" id="PF12704">
    <property type="entry name" value="MacB_PCD"/>
    <property type="match status" value="2"/>
</dbReference>
<feature type="transmembrane region" description="Helical" evidence="6">
    <location>
        <begin position="785"/>
        <end position="806"/>
    </location>
</feature>
<evidence type="ECO:0000256" key="1">
    <source>
        <dbReference type="ARBA" id="ARBA00004651"/>
    </source>
</evidence>
<feature type="transmembrane region" description="Helical" evidence="6">
    <location>
        <begin position="301"/>
        <end position="322"/>
    </location>
</feature>
<name>A0ABW2ZG66_9SPHI</name>
<feature type="transmembrane region" description="Helical" evidence="6">
    <location>
        <begin position="347"/>
        <end position="374"/>
    </location>
</feature>
<dbReference type="PANTHER" id="PTHR30572">
    <property type="entry name" value="MEMBRANE COMPONENT OF TRANSPORTER-RELATED"/>
    <property type="match status" value="1"/>
</dbReference>
<dbReference type="InterPro" id="IPR050250">
    <property type="entry name" value="Macrolide_Exporter_MacB"/>
</dbReference>
<feature type="domain" description="MacB-like periplasmic core" evidence="8">
    <location>
        <begin position="457"/>
        <end position="620"/>
    </location>
</feature>
<sequence length="825" mass="92016">MIRNYFKIAFRGFRKHKVFTAINVVGLSIGISAALVIYLIVHFDFTFDQFQKDRERIYRVTTDYSFSGEVGHNGGVTMALPGALTTEATGIDQVAPLFLYGDMTVVIPDGSAAGNKIKKQGGVIFAEEHYFNLIDYKWVSGTAKTSLKAPNQVVLTTKQANIYFPKLKYDDMIGREVIYDDSIKTTVSGIVEPLKEHTDFNYHDFISYITGTTNHFLKDYFQVTQWGNTSSSSQVFIKLSPTANAAQVEKQLNAMLKKHNPPKPENKGNTQDFHLQPLTDLHFDQVYGGLDGERTASKTTLYGLLAIAAFLLILGCINFINLTTAQASQRAKEIGIRKTMGSNRSQLIAQFLSETFLITLFAVIIAIGLAPVILKLFTDFIPQGVTANYMHQPDIFVFLLILILLVSLLSGFYPAMMLSGYKPVDVLKNQVQGGGSKSRSAWLRKSLTVTQFVIAQFFIMATILVSKQIYYALHKDLGFKKDAIVNISTPYKQLNTNKQEVFRDKISAIPQIEMISTGGAPPSSGNTNSTEVTYKDGKKELKTDLQLKFADENYLKVYQIKLLAGRNLKASDTTGGGAFVINNTYAKVLGFRNPADAIGKLIDFNEKKAEIVGVTADFYQRSLRSPIKPLTLLIPPKRNKWNNRTFHIALKAQTAGGNEWKKAIASVEKAWKEVYPEDDFEYTFYDENIAKFYTAEQNTSKLLTWATGLSIFISCLGLLGLAIYTTTLRTKEIGVRKVLGASVTQIVTLLSTELIWLIVLAFVLVTPIAYWAMHKWMENFADRTTISWWIFALSGAGMLTAALFTLSFQTIKAAVANPVRSLRSE</sequence>
<comment type="subcellular location">
    <subcellularLocation>
        <location evidence="1">Cell membrane</location>
        <topology evidence="1">Multi-pass membrane protein</topology>
    </subcellularLocation>
</comment>
<keyword evidence="5 6" id="KW-0472">Membrane</keyword>
<proteinExistence type="predicted"/>
<evidence type="ECO:0000256" key="4">
    <source>
        <dbReference type="ARBA" id="ARBA00022989"/>
    </source>
</evidence>
<keyword evidence="3 6" id="KW-0812">Transmembrane</keyword>
<feature type="transmembrane region" description="Helical" evidence="6">
    <location>
        <begin position="21"/>
        <end position="41"/>
    </location>
</feature>
<evidence type="ECO:0000256" key="5">
    <source>
        <dbReference type="ARBA" id="ARBA00023136"/>
    </source>
</evidence>